<dbReference type="Proteomes" id="UP001500212">
    <property type="component" value="Unassembled WGS sequence"/>
</dbReference>
<dbReference type="GO" id="GO:0032259">
    <property type="term" value="P:methylation"/>
    <property type="evidence" value="ECO:0007669"/>
    <property type="project" value="UniProtKB-KW"/>
</dbReference>
<keyword evidence="3" id="KW-0949">S-adenosyl-L-methionine</keyword>
<reference evidence="5" key="1">
    <citation type="journal article" date="2019" name="Int. J. Syst. Evol. Microbiol.">
        <title>The Global Catalogue of Microorganisms (GCM) 10K type strain sequencing project: providing services to taxonomists for standard genome sequencing and annotation.</title>
        <authorList>
            <consortium name="The Broad Institute Genomics Platform"/>
            <consortium name="The Broad Institute Genome Sequencing Center for Infectious Disease"/>
            <person name="Wu L."/>
            <person name="Ma J."/>
        </authorList>
    </citation>
    <scope>NUCLEOTIDE SEQUENCE [LARGE SCALE GENOMIC DNA]</scope>
    <source>
        <strain evidence="5">JCM 17938</strain>
    </source>
</reference>
<gene>
    <name evidence="4" type="ORF">GCM10023195_82190</name>
</gene>
<proteinExistence type="predicted"/>
<sequence>MQTATGALDPGARGNGAFDWGRFNARVYWGDNFSSLRGDDREMLERGVRWFDASTGGQLLHGVDGGAGASVGLALAQLPFCRRLTLLDFSPDVVDYLRAQVRRLGEEWEPFWEVVRPIVEHRIGDRDFAWARTRLNKIAKVRHGSILTDLPAGHFDLGTMGFVAESISEQHSEFDKANEMFLRALKPGAPFFAEYMENSQGYVVDGIRWPATSVGVDDVRAALTERATKLRVDRLDPDPKPLRPGYTGYVVATGIRDHGPRPAAACTVRNAASSRVPHRR</sequence>
<dbReference type="InterPro" id="IPR000940">
    <property type="entry name" value="NNMT_TEMT_trans"/>
</dbReference>
<evidence type="ECO:0000256" key="2">
    <source>
        <dbReference type="ARBA" id="ARBA00022679"/>
    </source>
</evidence>
<evidence type="ECO:0000256" key="1">
    <source>
        <dbReference type="ARBA" id="ARBA00022603"/>
    </source>
</evidence>
<dbReference type="SUPFAM" id="SSF53335">
    <property type="entry name" value="S-adenosyl-L-methionine-dependent methyltransferases"/>
    <property type="match status" value="1"/>
</dbReference>
<accession>A0ABP8TX84</accession>
<dbReference type="RefSeq" id="WP_345366515.1">
    <property type="nucleotide sequence ID" value="NZ_BAABHJ010000040.1"/>
</dbReference>
<keyword evidence="5" id="KW-1185">Reference proteome</keyword>
<comment type="caution">
    <text evidence="4">The sequence shown here is derived from an EMBL/GenBank/DDBJ whole genome shotgun (WGS) entry which is preliminary data.</text>
</comment>
<keyword evidence="1 4" id="KW-0489">Methyltransferase</keyword>
<evidence type="ECO:0000313" key="5">
    <source>
        <dbReference type="Proteomes" id="UP001500212"/>
    </source>
</evidence>
<dbReference type="Gene3D" id="3.40.50.150">
    <property type="entry name" value="Vaccinia Virus protein VP39"/>
    <property type="match status" value="1"/>
</dbReference>
<dbReference type="PROSITE" id="PS51681">
    <property type="entry name" value="SAM_MT_NNMT_PNMT_TEMT"/>
    <property type="match status" value="1"/>
</dbReference>
<dbReference type="EMBL" id="BAABHJ010000040">
    <property type="protein sequence ID" value="GAA4618306.1"/>
    <property type="molecule type" value="Genomic_DNA"/>
</dbReference>
<dbReference type="InterPro" id="IPR029063">
    <property type="entry name" value="SAM-dependent_MTases_sf"/>
</dbReference>
<protein>
    <submittedName>
        <fullName evidence="4">SCO2525 family SAM-dependent methyltransferase</fullName>
    </submittedName>
</protein>
<evidence type="ECO:0000313" key="4">
    <source>
        <dbReference type="EMBL" id="GAA4618306.1"/>
    </source>
</evidence>
<evidence type="ECO:0000256" key="3">
    <source>
        <dbReference type="ARBA" id="ARBA00022691"/>
    </source>
</evidence>
<keyword evidence="2" id="KW-0808">Transferase</keyword>
<dbReference type="GO" id="GO:0008168">
    <property type="term" value="F:methyltransferase activity"/>
    <property type="evidence" value="ECO:0007669"/>
    <property type="project" value="UniProtKB-KW"/>
</dbReference>
<name>A0ABP8TX84_9ACTN</name>
<organism evidence="4 5">
    <name type="scientific">Actinoallomurus liliacearum</name>
    <dbReference type="NCBI Taxonomy" id="1080073"/>
    <lineage>
        <taxon>Bacteria</taxon>
        <taxon>Bacillati</taxon>
        <taxon>Actinomycetota</taxon>
        <taxon>Actinomycetes</taxon>
        <taxon>Streptosporangiales</taxon>
        <taxon>Thermomonosporaceae</taxon>
        <taxon>Actinoallomurus</taxon>
    </lineage>
</organism>